<evidence type="ECO:0000259" key="2">
    <source>
        <dbReference type="PROSITE" id="PS51186"/>
    </source>
</evidence>
<reference evidence="4" key="1">
    <citation type="submission" date="2017-08" db="EMBL/GenBank/DDBJ databases">
        <authorList>
            <person name="Varghese N."/>
            <person name="Submissions S."/>
        </authorList>
    </citation>
    <scope>NUCLEOTIDE SEQUENCE [LARGE SCALE GENOMIC DNA]</scope>
    <source>
        <strain evidence="4">USBA17B2</strain>
    </source>
</reference>
<proteinExistence type="predicted"/>
<dbReference type="AlphaFoldDB" id="A0A285VKN7"/>
<dbReference type="Gene3D" id="3.40.630.30">
    <property type="match status" value="1"/>
</dbReference>
<evidence type="ECO:0000313" key="4">
    <source>
        <dbReference type="Proteomes" id="UP000219688"/>
    </source>
</evidence>
<feature type="region of interest" description="Disordered" evidence="1">
    <location>
        <begin position="69"/>
        <end position="96"/>
    </location>
</feature>
<accession>A0A285VKN7</accession>
<feature type="compositionally biased region" description="Basic and acidic residues" evidence="1">
    <location>
        <begin position="81"/>
        <end position="96"/>
    </location>
</feature>
<dbReference type="PROSITE" id="PS51186">
    <property type="entry name" value="GNAT"/>
    <property type="match status" value="1"/>
</dbReference>
<dbReference type="SUPFAM" id="SSF55729">
    <property type="entry name" value="Acyl-CoA N-acyltransferases (Nat)"/>
    <property type="match status" value="1"/>
</dbReference>
<gene>
    <name evidence="3" type="ORF">SAMN05421879_103284</name>
</gene>
<name>A0A285VKN7_9MICO</name>
<feature type="domain" description="N-acetyltransferase" evidence="2">
    <location>
        <begin position="154"/>
        <end position="290"/>
    </location>
</feature>
<protein>
    <submittedName>
        <fullName evidence="3">FR47-like protein</fullName>
    </submittedName>
</protein>
<sequence>MPSSRQPASRAAAAVHLREVSRPELLAAGGDDPWLRWALPDPVPHAVLADGVAVVQRLGHRPGFWVVPLRPARGPGSAQDAAERDEPDERERDDERERVVAVLRTFVRDGLPGEWGATSASVPQEHAAAALSVLGRTGQGGDWEWMWTTTAPRRDIREELLVALDDRRDAEELSAFARAHNPRVWTRIGEGHVVRWVGLRDADGGLVAVGGAELEATGVPHLAGILTATHARGQGWGEVVSSALTRWAVDRDGVCTLGMFSDNATARRLYLRLGYVTARAWHSRMLSPGAG</sequence>
<dbReference type="Proteomes" id="UP000219688">
    <property type="component" value="Unassembled WGS sequence"/>
</dbReference>
<evidence type="ECO:0000256" key="1">
    <source>
        <dbReference type="SAM" id="MobiDB-lite"/>
    </source>
</evidence>
<dbReference type="InterPro" id="IPR016181">
    <property type="entry name" value="Acyl_CoA_acyltransferase"/>
</dbReference>
<dbReference type="InterPro" id="IPR000182">
    <property type="entry name" value="GNAT_dom"/>
</dbReference>
<dbReference type="EMBL" id="OBQK01000003">
    <property type="protein sequence ID" value="SOC54650.1"/>
    <property type="molecule type" value="Genomic_DNA"/>
</dbReference>
<evidence type="ECO:0000313" key="3">
    <source>
        <dbReference type="EMBL" id="SOC54650.1"/>
    </source>
</evidence>
<keyword evidence="4" id="KW-1185">Reference proteome</keyword>
<dbReference type="GO" id="GO:0016747">
    <property type="term" value="F:acyltransferase activity, transferring groups other than amino-acyl groups"/>
    <property type="evidence" value="ECO:0007669"/>
    <property type="project" value="InterPro"/>
</dbReference>
<dbReference type="RefSeq" id="WP_097187607.1">
    <property type="nucleotide sequence ID" value="NZ_OBQK01000003.1"/>
</dbReference>
<organism evidence="3 4">
    <name type="scientific">Ornithinimicrobium cerasi</name>
    <dbReference type="NCBI Taxonomy" id="2248773"/>
    <lineage>
        <taxon>Bacteria</taxon>
        <taxon>Bacillati</taxon>
        <taxon>Actinomycetota</taxon>
        <taxon>Actinomycetes</taxon>
        <taxon>Micrococcales</taxon>
        <taxon>Ornithinimicrobiaceae</taxon>
        <taxon>Ornithinimicrobium</taxon>
    </lineage>
</organism>
<dbReference type="Pfam" id="PF00583">
    <property type="entry name" value="Acetyltransf_1"/>
    <property type="match status" value="1"/>
</dbReference>